<dbReference type="InterPro" id="IPR032675">
    <property type="entry name" value="LRR_dom_sf"/>
</dbReference>
<dbReference type="AlphaFoldDB" id="A0A5C3KM49"/>
<reference evidence="1 2" key="1">
    <citation type="journal article" date="2019" name="Nat. Ecol. Evol.">
        <title>Megaphylogeny resolves global patterns of mushroom evolution.</title>
        <authorList>
            <person name="Varga T."/>
            <person name="Krizsan K."/>
            <person name="Foldi C."/>
            <person name="Dima B."/>
            <person name="Sanchez-Garcia M."/>
            <person name="Sanchez-Ramirez S."/>
            <person name="Szollosi G.J."/>
            <person name="Szarkandi J.G."/>
            <person name="Papp V."/>
            <person name="Albert L."/>
            <person name="Andreopoulos W."/>
            <person name="Angelini C."/>
            <person name="Antonin V."/>
            <person name="Barry K.W."/>
            <person name="Bougher N.L."/>
            <person name="Buchanan P."/>
            <person name="Buyck B."/>
            <person name="Bense V."/>
            <person name="Catcheside P."/>
            <person name="Chovatia M."/>
            <person name="Cooper J."/>
            <person name="Damon W."/>
            <person name="Desjardin D."/>
            <person name="Finy P."/>
            <person name="Geml J."/>
            <person name="Haridas S."/>
            <person name="Hughes K."/>
            <person name="Justo A."/>
            <person name="Karasinski D."/>
            <person name="Kautmanova I."/>
            <person name="Kiss B."/>
            <person name="Kocsube S."/>
            <person name="Kotiranta H."/>
            <person name="LaButti K.M."/>
            <person name="Lechner B.E."/>
            <person name="Liimatainen K."/>
            <person name="Lipzen A."/>
            <person name="Lukacs Z."/>
            <person name="Mihaltcheva S."/>
            <person name="Morgado L.N."/>
            <person name="Niskanen T."/>
            <person name="Noordeloos M.E."/>
            <person name="Ohm R.A."/>
            <person name="Ortiz-Santana B."/>
            <person name="Ovrebo C."/>
            <person name="Racz N."/>
            <person name="Riley R."/>
            <person name="Savchenko A."/>
            <person name="Shiryaev A."/>
            <person name="Soop K."/>
            <person name="Spirin V."/>
            <person name="Szebenyi C."/>
            <person name="Tomsovsky M."/>
            <person name="Tulloss R.E."/>
            <person name="Uehling J."/>
            <person name="Grigoriev I.V."/>
            <person name="Vagvolgyi C."/>
            <person name="Papp T."/>
            <person name="Martin F.M."/>
            <person name="Miettinen O."/>
            <person name="Hibbett D.S."/>
            <person name="Nagy L.G."/>
        </authorList>
    </citation>
    <scope>NUCLEOTIDE SEQUENCE [LARGE SCALE GENOMIC DNA]</scope>
    <source>
        <strain evidence="1 2">CBS 121175</strain>
    </source>
</reference>
<dbReference type="Proteomes" id="UP000307440">
    <property type="component" value="Unassembled WGS sequence"/>
</dbReference>
<name>A0A5C3KM49_COPMA</name>
<dbReference type="STRING" id="230819.A0A5C3KM49"/>
<dbReference type="EMBL" id="ML210270">
    <property type="protein sequence ID" value="TFK21374.1"/>
    <property type="molecule type" value="Genomic_DNA"/>
</dbReference>
<keyword evidence="2" id="KW-1185">Reference proteome</keyword>
<evidence type="ECO:0000313" key="2">
    <source>
        <dbReference type="Proteomes" id="UP000307440"/>
    </source>
</evidence>
<dbReference type="SUPFAM" id="SSF52047">
    <property type="entry name" value="RNI-like"/>
    <property type="match status" value="1"/>
</dbReference>
<dbReference type="OrthoDB" id="2841072at2759"/>
<dbReference type="Gene3D" id="3.80.10.10">
    <property type="entry name" value="Ribonuclease Inhibitor"/>
    <property type="match status" value="1"/>
</dbReference>
<evidence type="ECO:0000313" key="1">
    <source>
        <dbReference type="EMBL" id="TFK21374.1"/>
    </source>
</evidence>
<proteinExistence type="predicted"/>
<sequence length="539" mass="60406">MHRVFQIQELCCLIFSMLEKNHLAVLARTCSMFHEPAIQIIWRDLCDILPIFYVLYPGPEAPTFGKKRGRQELITQEIVDRLVHYARHVRSLDYQPTLCRPSKHIRDRYDLYTLQNSKRIPSPLFPNLRKATLPTFPAIAEFYASLVLAPSVQSINLYAGGLAIPVPDWGAISHILQGRVGSLVSFTAQPNDSFNGTRCTAVPSDPSLDRLLDQLSSSLHSLDVTSVKLDIEPIISLSQLPNLSHLRMSILRSQSYAFDPWAGSTSLAFSALSEAVFMTDSLEILDGFLSQLRAPGLRSLDIQCTRSNDTRSLDTLISTIARMNPSQLEQLSIQDMGDIRTLPIDELDIYQKIQFSLTADSLKQLTAFRRMSSLRISPCSTSRLQDLDLHRLLSAWPDLKTFCLPDETLREAPAVSLDGVQRAVQLCPSLEVLALRFGDAAGASVGQPYSDGLPRLSLKEWNVGTSAIRSGREFGEWVKTRYPKLERLRYFEGFRKAVDQARCYGDDLDAYVGRSERLSSAVGMLERWKVVKDGLGLVA</sequence>
<evidence type="ECO:0008006" key="3">
    <source>
        <dbReference type="Google" id="ProtNLM"/>
    </source>
</evidence>
<accession>A0A5C3KM49</accession>
<protein>
    <recommendedName>
        <fullName evidence="3">F-box domain-containing protein</fullName>
    </recommendedName>
</protein>
<organism evidence="1 2">
    <name type="scientific">Coprinopsis marcescibilis</name>
    <name type="common">Agaric fungus</name>
    <name type="synonym">Psathyrella marcescibilis</name>
    <dbReference type="NCBI Taxonomy" id="230819"/>
    <lineage>
        <taxon>Eukaryota</taxon>
        <taxon>Fungi</taxon>
        <taxon>Dikarya</taxon>
        <taxon>Basidiomycota</taxon>
        <taxon>Agaricomycotina</taxon>
        <taxon>Agaricomycetes</taxon>
        <taxon>Agaricomycetidae</taxon>
        <taxon>Agaricales</taxon>
        <taxon>Agaricineae</taxon>
        <taxon>Psathyrellaceae</taxon>
        <taxon>Coprinopsis</taxon>
    </lineage>
</organism>
<gene>
    <name evidence="1" type="ORF">FA15DRAFT_672639</name>
</gene>